<gene>
    <name evidence="1" type="ORF">DR999_PMT11923</name>
</gene>
<protein>
    <submittedName>
        <fullName evidence="1">Tetratricopeptide repeat protein 21A</fullName>
    </submittedName>
</protein>
<reference evidence="1 2" key="2">
    <citation type="submission" date="2019-04" db="EMBL/GenBank/DDBJ databases">
        <title>The genome sequence of big-headed turtle.</title>
        <authorList>
            <person name="Gong S."/>
        </authorList>
    </citation>
    <scope>NUCLEOTIDE SEQUENCE [LARGE SCALE GENOMIC DNA]</scope>
    <source>
        <strain evidence="1">DO16091913</strain>
        <tissue evidence="1">Muscle</tissue>
    </source>
</reference>
<name>A0A4D9ECZ3_9SAUR</name>
<evidence type="ECO:0000313" key="1">
    <source>
        <dbReference type="EMBL" id="TFK05422.1"/>
    </source>
</evidence>
<accession>A0A4D9ECZ3</accession>
<organism evidence="1 2">
    <name type="scientific">Platysternon megacephalum</name>
    <name type="common">big-headed turtle</name>
    <dbReference type="NCBI Taxonomy" id="55544"/>
    <lineage>
        <taxon>Eukaryota</taxon>
        <taxon>Metazoa</taxon>
        <taxon>Chordata</taxon>
        <taxon>Craniata</taxon>
        <taxon>Vertebrata</taxon>
        <taxon>Euteleostomi</taxon>
        <taxon>Archelosauria</taxon>
        <taxon>Testudinata</taxon>
        <taxon>Testudines</taxon>
        <taxon>Cryptodira</taxon>
        <taxon>Durocryptodira</taxon>
        <taxon>Testudinoidea</taxon>
        <taxon>Platysternidae</taxon>
        <taxon>Platysternon</taxon>
    </lineage>
</organism>
<reference evidence="1 2" key="1">
    <citation type="submission" date="2019-04" db="EMBL/GenBank/DDBJ databases">
        <title>Draft genome of the big-headed turtle Platysternon megacephalum.</title>
        <authorList>
            <person name="Gong S."/>
        </authorList>
    </citation>
    <scope>NUCLEOTIDE SEQUENCE [LARGE SCALE GENOMIC DNA]</scope>
    <source>
        <strain evidence="1">DO16091913</strain>
        <tissue evidence="1">Muscle</tissue>
    </source>
</reference>
<evidence type="ECO:0000313" key="2">
    <source>
        <dbReference type="Proteomes" id="UP000297703"/>
    </source>
</evidence>
<dbReference type="Proteomes" id="UP000297703">
    <property type="component" value="Unassembled WGS sequence"/>
</dbReference>
<sequence length="119" mass="13764">MWWELELTQFLCPVMDLLNALILRETVIRKLAFLLARFNLLPFGTCRILNWKIIIYDRDSSTSSVAVSEMLPHILLASIYHHSVTTCFWKSGFPRIHFIAGMGVHCDLGYQFGFINLIC</sequence>
<dbReference type="EMBL" id="QXTE01000114">
    <property type="protein sequence ID" value="TFK05422.1"/>
    <property type="molecule type" value="Genomic_DNA"/>
</dbReference>
<proteinExistence type="predicted"/>
<dbReference type="AlphaFoldDB" id="A0A4D9ECZ3"/>
<comment type="caution">
    <text evidence="1">The sequence shown here is derived from an EMBL/GenBank/DDBJ whole genome shotgun (WGS) entry which is preliminary data.</text>
</comment>
<keyword evidence="2" id="KW-1185">Reference proteome</keyword>